<name>X0YCE4_9ZZZZ</name>
<proteinExistence type="predicted"/>
<reference evidence="1" key="1">
    <citation type="journal article" date="2014" name="Front. Microbiol.">
        <title>High frequency of phylogenetically diverse reductive dehalogenase-homologous genes in deep subseafloor sedimentary metagenomes.</title>
        <authorList>
            <person name="Kawai M."/>
            <person name="Futagami T."/>
            <person name="Toyoda A."/>
            <person name="Takaki Y."/>
            <person name="Nishi S."/>
            <person name="Hori S."/>
            <person name="Arai W."/>
            <person name="Tsubouchi T."/>
            <person name="Morono Y."/>
            <person name="Uchiyama I."/>
            <person name="Ito T."/>
            <person name="Fujiyama A."/>
            <person name="Inagaki F."/>
            <person name="Takami H."/>
        </authorList>
    </citation>
    <scope>NUCLEOTIDE SEQUENCE</scope>
    <source>
        <strain evidence="1">Expedition CK06-06</strain>
    </source>
</reference>
<protein>
    <submittedName>
        <fullName evidence="1">Uncharacterized protein</fullName>
    </submittedName>
</protein>
<comment type="caution">
    <text evidence="1">The sequence shown here is derived from an EMBL/GenBank/DDBJ whole genome shotgun (WGS) entry which is preliminary data.</text>
</comment>
<evidence type="ECO:0000313" key="1">
    <source>
        <dbReference type="EMBL" id="GAG34491.1"/>
    </source>
</evidence>
<dbReference type="AlphaFoldDB" id="X0YCE4"/>
<dbReference type="EMBL" id="BARS01048246">
    <property type="protein sequence ID" value="GAG34491.1"/>
    <property type="molecule type" value="Genomic_DNA"/>
</dbReference>
<sequence length="89" mass="9851">MITGGAWSLYLKPGREKGTGYFFTRLFSREKVAYSLSLSDIPASNVIPATAAGGKDEPQPARSETTIQMGEIPGMLGNTYRVFRCWFVR</sequence>
<organism evidence="1">
    <name type="scientific">marine sediment metagenome</name>
    <dbReference type="NCBI Taxonomy" id="412755"/>
    <lineage>
        <taxon>unclassified sequences</taxon>
        <taxon>metagenomes</taxon>
        <taxon>ecological metagenomes</taxon>
    </lineage>
</organism>
<accession>X0YCE4</accession>
<gene>
    <name evidence="1" type="ORF">S01H1_72355</name>
</gene>